<feature type="domain" description="Response regulatory" evidence="2">
    <location>
        <begin position="5"/>
        <end position="116"/>
    </location>
</feature>
<keyword evidence="4" id="KW-1185">Reference proteome</keyword>
<dbReference type="SMART" id="SM00448">
    <property type="entry name" value="REC"/>
    <property type="match status" value="1"/>
</dbReference>
<dbReference type="InterPro" id="IPR011006">
    <property type="entry name" value="CheY-like_superfamily"/>
</dbReference>
<dbReference type="EMBL" id="JBHTJG010000001">
    <property type="protein sequence ID" value="MFD0944976.1"/>
    <property type="molecule type" value="Genomic_DNA"/>
</dbReference>
<dbReference type="Pfam" id="PF00072">
    <property type="entry name" value="Response_reg"/>
    <property type="match status" value="1"/>
</dbReference>
<dbReference type="InterPro" id="IPR001789">
    <property type="entry name" value="Sig_transdc_resp-reg_receiver"/>
</dbReference>
<accession>A0ABW3H5S3</accession>
<dbReference type="RefSeq" id="WP_264942750.1">
    <property type="nucleotide sequence ID" value="NZ_JAPDRA010000001.1"/>
</dbReference>
<keyword evidence="1" id="KW-0597">Phosphoprotein</keyword>
<gene>
    <name evidence="3" type="ORF">ACFQ1E_01345</name>
</gene>
<dbReference type="PANTHER" id="PTHR42872">
    <property type="entry name" value="PROTEIN-GLUTAMATE METHYLESTERASE/PROTEIN-GLUTAMINE GLUTAMINASE"/>
    <property type="match status" value="1"/>
</dbReference>
<evidence type="ECO:0000313" key="4">
    <source>
        <dbReference type="Proteomes" id="UP001596977"/>
    </source>
</evidence>
<dbReference type="SUPFAM" id="SSF52172">
    <property type="entry name" value="CheY-like"/>
    <property type="match status" value="1"/>
</dbReference>
<sequence length="133" mass="14437">MSSVRVLIVDDSLTIRAMLEEVLGREPDIILLGSAADAQSAARMVRELHPDVVTLDIAMPGTDGLALLDAVHESTHAVMLTSRSDAVEESYARGAFGYFEKSRILRESKRLVQMVRAAAAGRKSRRPVLHPAG</sequence>
<dbReference type="Gene3D" id="3.40.50.2300">
    <property type="match status" value="1"/>
</dbReference>
<organism evidence="3 4">
    <name type="scientific">Sphingomonas canadensis</name>
    <dbReference type="NCBI Taxonomy" id="1219257"/>
    <lineage>
        <taxon>Bacteria</taxon>
        <taxon>Pseudomonadati</taxon>
        <taxon>Pseudomonadota</taxon>
        <taxon>Alphaproteobacteria</taxon>
        <taxon>Sphingomonadales</taxon>
        <taxon>Sphingomonadaceae</taxon>
        <taxon>Sphingomonas</taxon>
    </lineage>
</organism>
<dbReference type="Proteomes" id="UP001596977">
    <property type="component" value="Unassembled WGS sequence"/>
</dbReference>
<protein>
    <submittedName>
        <fullName evidence="3">Response regulator</fullName>
    </submittedName>
</protein>
<reference evidence="4" key="1">
    <citation type="journal article" date="2019" name="Int. J. Syst. Evol. Microbiol.">
        <title>The Global Catalogue of Microorganisms (GCM) 10K type strain sequencing project: providing services to taxonomists for standard genome sequencing and annotation.</title>
        <authorList>
            <consortium name="The Broad Institute Genomics Platform"/>
            <consortium name="The Broad Institute Genome Sequencing Center for Infectious Disease"/>
            <person name="Wu L."/>
            <person name="Ma J."/>
        </authorList>
    </citation>
    <scope>NUCLEOTIDE SEQUENCE [LARGE SCALE GENOMIC DNA]</scope>
    <source>
        <strain evidence="4">CCUG 62982</strain>
    </source>
</reference>
<name>A0ABW3H5S3_9SPHN</name>
<dbReference type="PANTHER" id="PTHR42872:SF6">
    <property type="entry name" value="PROTEIN-GLUTAMATE METHYLESTERASE_PROTEIN-GLUTAMINE GLUTAMINASE"/>
    <property type="match status" value="1"/>
</dbReference>
<proteinExistence type="predicted"/>
<dbReference type="PROSITE" id="PS50110">
    <property type="entry name" value="RESPONSE_REGULATORY"/>
    <property type="match status" value="1"/>
</dbReference>
<feature type="modified residue" description="4-aspartylphosphate" evidence="1">
    <location>
        <position position="56"/>
    </location>
</feature>
<evidence type="ECO:0000313" key="3">
    <source>
        <dbReference type="EMBL" id="MFD0944976.1"/>
    </source>
</evidence>
<evidence type="ECO:0000256" key="1">
    <source>
        <dbReference type="PROSITE-ProRule" id="PRU00169"/>
    </source>
</evidence>
<evidence type="ECO:0000259" key="2">
    <source>
        <dbReference type="PROSITE" id="PS50110"/>
    </source>
</evidence>
<comment type="caution">
    <text evidence="3">The sequence shown here is derived from an EMBL/GenBank/DDBJ whole genome shotgun (WGS) entry which is preliminary data.</text>
</comment>